<dbReference type="STRING" id="40148.A0A0E0BL34"/>
<proteinExistence type="predicted"/>
<dbReference type="CDD" id="cd12422">
    <property type="entry name" value="RRM2_PTBP1_hnRNPL_like"/>
    <property type="match status" value="1"/>
</dbReference>
<dbReference type="GO" id="GO:0003723">
    <property type="term" value="F:RNA binding"/>
    <property type="evidence" value="ECO:0007669"/>
    <property type="project" value="UniProtKB-KW"/>
</dbReference>
<dbReference type="PANTHER" id="PTHR15592">
    <property type="entry name" value="MATRIN 3/NUCLEAR PROTEIN 220-RELATED"/>
    <property type="match status" value="1"/>
</dbReference>
<name>A0A0E0BL34_9ORYZ</name>
<dbReference type="Proteomes" id="UP000026961">
    <property type="component" value="Chromosome 11"/>
</dbReference>
<dbReference type="eggNOG" id="KOG1190">
    <property type="taxonomic scope" value="Eukaryota"/>
</dbReference>
<reference evidence="5" key="1">
    <citation type="submission" date="2015-04" db="UniProtKB">
        <authorList>
            <consortium name="EnsemblPlants"/>
        </authorList>
    </citation>
    <scope>IDENTIFICATION</scope>
</reference>
<dbReference type="InterPro" id="IPR012677">
    <property type="entry name" value="Nucleotide-bd_a/b_plait_sf"/>
</dbReference>
<keyword evidence="1" id="KW-0677">Repeat</keyword>
<evidence type="ECO:0000313" key="6">
    <source>
        <dbReference type="Proteomes" id="UP000026961"/>
    </source>
</evidence>
<keyword evidence="2" id="KW-0694">RNA-binding</keyword>
<dbReference type="EnsemblPlants" id="OGLUM11G18850.1">
    <property type="protein sequence ID" value="OGLUM11G18850.1"/>
    <property type="gene ID" value="OGLUM11G18850"/>
</dbReference>
<dbReference type="InterPro" id="IPR021790">
    <property type="entry name" value="PTBP1-like_RRM2"/>
</dbReference>
<dbReference type="InterPro" id="IPR035979">
    <property type="entry name" value="RBD_domain_sf"/>
</dbReference>
<dbReference type="Gramene" id="OGLUM11G18850.1">
    <property type="protein sequence ID" value="OGLUM11G18850.1"/>
    <property type="gene ID" value="OGLUM11G18850"/>
</dbReference>
<feature type="domain" description="PTBP1-like RNA recognition motif 2" evidence="4">
    <location>
        <begin position="15"/>
        <end position="98"/>
    </location>
</feature>
<dbReference type="HOGENOM" id="CLU_087431_1_1_1"/>
<dbReference type="AlphaFoldDB" id="A0A0E0BL34"/>
<keyword evidence="6" id="KW-1185">Reference proteome</keyword>
<reference evidence="5" key="2">
    <citation type="submission" date="2018-05" db="EMBL/GenBank/DDBJ databases">
        <title>OgluRS3 (Oryza glumaepatula Reference Sequence Version 3).</title>
        <authorList>
            <person name="Zhang J."/>
            <person name="Kudrna D."/>
            <person name="Lee S."/>
            <person name="Talag J."/>
            <person name="Welchert J."/>
            <person name="Wing R.A."/>
        </authorList>
    </citation>
    <scope>NUCLEOTIDE SEQUENCE [LARGE SCALE GENOMIC DNA]</scope>
</reference>
<dbReference type="Gene3D" id="3.30.70.330">
    <property type="match status" value="1"/>
</dbReference>
<evidence type="ECO:0000256" key="3">
    <source>
        <dbReference type="SAM" id="Coils"/>
    </source>
</evidence>
<evidence type="ECO:0000259" key="4">
    <source>
        <dbReference type="Pfam" id="PF11835"/>
    </source>
</evidence>
<dbReference type="Pfam" id="PF11835">
    <property type="entry name" value="RRM_8"/>
    <property type="match status" value="1"/>
</dbReference>
<feature type="coiled-coil region" evidence="3">
    <location>
        <begin position="117"/>
        <end position="144"/>
    </location>
</feature>
<evidence type="ECO:0000313" key="5">
    <source>
        <dbReference type="EnsemblPlants" id="OGLUM11G18850.1"/>
    </source>
</evidence>
<keyword evidence="3" id="KW-0175">Coiled coil</keyword>
<evidence type="ECO:0000256" key="1">
    <source>
        <dbReference type="ARBA" id="ARBA00022737"/>
    </source>
</evidence>
<organism evidence="5">
    <name type="scientific">Oryza glumipatula</name>
    <dbReference type="NCBI Taxonomy" id="40148"/>
    <lineage>
        <taxon>Eukaryota</taxon>
        <taxon>Viridiplantae</taxon>
        <taxon>Streptophyta</taxon>
        <taxon>Embryophyta</taxon>
        <taxon>Tracheophyta</taxon>
        <taxon>Spermatophyta</taxon>
        <taxon>Magnoliopsida</taxon>
        <taxon>Liliopsida</taxon>
        <taxon>Poales</taxon>
        <taxon>Poaceae</taxon>
        <taxon>BOP clade</taxon>
        <taxon>Oryzoideae</taxon>
        <taxon>Oryzeae</taxon>
        <taxon>Oryzinae</taxon>
        <taxon>Oryza</taxon>
    </lineage>
</organism>
<protein>
    <recommendedName>
        <fullName evidence="4">PTBP1-like RNA recognition motif 2 domain-containing protein</fullName>
    </recommendedName>
</protein>
<evidence type="ECO:0000256" key="2">
    <source>
        <dbReference type="ARBA" id="ARBA00022884"/>
    </source>
</evidence>
<sequence>MASGHDNLVSEPLTIASDAKRVLRVTVSHLLYPVDEYLLHQLVDGYGVEEKIEVHQMATYVEASVPFQTRAAAEHAWNLNGRAIYDGCCWLDIQWEQPSNNSTTPVTSLSMIITEWKEDIKELRAVLQDLVAFLQEELAKKKEEGAAMGLTVTSALDMPSIQSIHPVACME</sequence>
<dbReference type="SUPFAM" id="SSF54928">
    <property type="entry name" value="RNA-binding domain, RBD"/>
    <property type="match status" value="1"/>
</dbReference>
<accession>A0A0E0BL34</accession>